<evidence type="ECO:0000256" key="1">
    <source>
        <dbReference type="ARBA" id="ARBA00004141"/>
    </source>
</evidence>
<proteinExistence type="inferred from homology"/>
<dbReference type="GO" id="GO:0005886">
    <property type="term" value="C:plasma membrane"/>
    <property type="evidence" value="ECO:0007669"/>
    <property type="project" value="UniProtKB-SubCell"/>
</dbReference>
<feature type="transmembrane region" description="Helical" evidence="6">
    <location>
        <begin position="514"/>
        <end position="530"/>
    </location>
</feature>
<name>A0A8J2HDP4_COTCN</name>
<evidence type="ECO:0000256" key="6">
    <source>
        <dbReference type="RuleBase" id="RU368066"/>
    </source>
</evidence>
<feature type="transmembrane region" description="Helical" evidence="6">
    <location>
        <begin position="431"/>
        <end position="458"/>
    </location>
</feature>
<dbReference type="PANTHER" id="PTHR12385:SF96">
    <property type="entry name" value="CHOLINE TRANSPORTER-LIKE PROTEIN"/>
    <property type="match status" value="1"/>
</dbReference>
<dbReference type="OrthoDB" id="420519at2759"/>
<feature type="non-terminal residue" evidence="7">
    <location>
        <position position="1"/>
    </location>
</feature>
<protein>
    <recommendedName>
        <fullName evidence="6">Choline transporter-like protein</fullName>
    </recommendedName>
</protein>
<evidence type="ECO:0000313" key="8">
    <source>
        <dbReference type="Proteomes" id="UP000786811"/>
    </source>
</evidence>
<keyword evidence="8" id="KW-1185">Reference proteome</keyword>
<evidence type="ECO:0000256" key="3">
    <source>
        <dbReference type="ARBA" id="ARBA00022692"/>
    </source>
</evidence>
<accession>A0A8J2HDP4</accession>
<comment type="caution">
    <text evidence="7">The sequence shown here is derived from an EMBL/GenBank/DDBJ whole genome shotgun (WGS) entry which is preliminary data.</text>
</comment>
<gene>
    <name evidence="7" type="ORF">HICCMSTLAB_LOCUS8007</name>
</gene>
<evidence type="ECO:0000256" key="5">
    <source>
        <dbReference type="ARBA" id="ARBA00023136"/>
    </source>
</evidence>
<dbReference type="InterPro" id="IPR007603">
    <property type="entry name" value="Choline_transptr-like"/>
</dbReference>
<keyword evidence="3 6" id="KW-0812">Transmembrane</keyword>
<feature type="transmembrane region" description="Helical" evidence="6">
    <location>
        <begin position="579"/>
        <end position="600"/>
    </location>
</feature>
<keyword evidence="5 6" id="KW-0472">Membrane</keyword>
<reference evidence="7" key="1">
    <citation type="submission" date="2021-04" db="EMBL/GenBank/DDBJ databases">
        <authorList>
            <person name="Chebbi M.A.C M."/>
        </authorList>
    </citation>
    <scope>NUCLEOTIDE SEQUENCE</scope>
</reference>
<feature type="transmembrane region" description="Helical" evidence="6">
    <location>
        <begin position="252"/>
        <end position="273"/>
    </location>
</feature>
<dbReference type="PANTHER" id="PTHR12385">
    <property type="entry name" value="CHOLINE TRANSPORTER-LIKE (SLC FAMILY 44)"/>
    <property type="match status" value="1"/>
</dbReference>
<evidence type="ECO:0000256" key="4">
    <source>
        <dbReference type="ARBA" id="ARBA00022989"/>
    </source>
</evidence>
<feature type="transmembrane region" description="Helical" evidence="6">
    <location>
        <begin position="227"/>
        <end position="245"/>
    </location>
</feature>
<comment type="similarity">
    <text evidence="2 6">Belongs to the CTL (choline transporter-like) family.</text>
</comment>
<feature type="transmembrane region" description="Helical" evidence="6">
    <location>
        <begin position="95"/>
        <end position="114"/>
    </location>
</feature>
<feature type="transmembrane region" description="Helical" evidence="6">
    <location>
        <begin position="331"/>
        <end position="352"/>
    </location>
</feature>
<organism evidence="7 8">
    <name type="scientific">Cotesia congregata</name>
    <name type="common">Parasitoid wasp</name>
    <name type="synonym">Apanteles congregatus</name>
    <dbReference type="NCBI Taxonomy" id="51543"/>
    <lineage>
        <taxon>Eukaryota</taxon>
        <taxon>Metazoa</taxon>
        <taxon>Ecdysozoa</taxon>
        <taxon>Arthropoda</taxon>
        <taxon>Hexapoda</taxon>
        <taxon>Insecta</taxon>
        <taxon>Pterygota</taxon>
        <taxon>Neoptera</taxon>
        <taxon>Endopterygota</taxon>
        <taxon>Hymenoptera</taxon>
        <taxon>Apocrita</taxon>
        <taxon>Ichneumonoidea</taxon>
        <taxon>Braconidae</taxon>
        <taxon>Microgastrinae</taxon>
        <taxon>Cotesia</taxon>
    </lineage>
</organism>
<sequence>ITDNSSEGDCKSKSIDRVTEYQTTNGDCHQEIKVTNSSCFGIWPFLKTFSQVKMGCCGCGEDDSAKIEPGSQERELSFSGSEVFAKKRSCTDLPALLILILIIAGYGFFVSCAVKKGDPFRLLYGYDDCANVCGRVTSKETNPEFSCKGADMRELRYHYAEFGVEGVKSRKCIENCDRLGNETIRFLNRCIVKTNGNNPTNALINNLGVKNFFNEAANDLNIAWRELIYLLLIALASSLGILIAFRYIVQYVIFIVLSGAVVISIAGTIYLWYNITLFNILTGVVLISADNDKQQSIHVYTHNYSRLLWYLEKKDVMAGKIDDEEAHIQAYLVYAILMSIVAVVTLLVVLVMRRRIALVSQLFKETGKAIYSMPGLLLQPIYTYIVISASLVTWLYIMMWIESAGDLYKNKKGHYHYKKNGLLEGARWYNIFMYFIMMQFYLGCQHMIVAGAVARWFFTRDKKQLSMPVTRSTCSLIRYHLGTVAFGALIIAIVKFLRAIFAYTAKYIQKYDNAWIKALLCCCNCCLWCFENTLKFLTRNAYIETAIYGCNLCGGGRKAFRALTDNILRVAAINSVGDFVLFLGKVLVVALTIVAGVYLIQKKDGLHHPWVPIVLGGLFALLISHCFISIYEMIIDTIFICFCEDCSRNDGISRPYYMSRGLMEFVENSKEAMKKL</sequence>
<dbReference type="AlphaFoldDB" id="A0A8J2HDP4"/>
<evidence type="ECO:0000313" key="7">
    <source>
        <dbReference type="EMBL" id="CAG5096033.1"/>
    </source>
</evidence>
<dbReference type="Pfam" id="PF04515">
    <property type="entry name" value="Choline_transpo"/>
    <property type="match status" value="1"/>
</dbReference>
<keyword evidence="4 6" id="KW-1133">Transmembrane helix</keyword>
<dbReference type="EMBL" id="CAJNRD030001121">
    <property type="protein sequence ID" value="CAG5096033.1"/>
    <property type="molecule type" value="Genomic_DNA"/>
</dbReference>
<feature type="transmembrane region" description="Helical" evidence="6">
    <location>
        <begin position="479"/>
        <end position="502"/>
    </location>
</feature>
<feature type="transmembrane region" description="Helical" evidence="6">
    <location>
        <begin position="612"/>
        <end position="631"/>
    </location>
</feature>
<evidence type="ECO:0000256" key="2">
    <source>
        <dbReference type="ARBA" id="ARBA00007168"/>
    </source>
</evidence>
<dbReference type="Proteomes" id="UP000786811">
    <property type="component" value="Unassembled WGS sequence"/>
</dbReference>
<dbReference type="GO" id="GO:0022857">
    <property type="term" value="F:transmembrane transporter activity"/>
    <property type="evidence" value="ECO:0007669"/>
    <property type="project" value="UniProtKB-UniRule"/>
</dbReference>
<feature type="transmembrane region" description="Helical" evidence="6">
    <location>
        <begin position="381"/>
        <end position="401"/>
    </location>
</feature>
<comment type="function">
    <text evidence="6">Choline transporter.</text>
</comment>
<comment type="subcellular location">
    <subcellularLocation>
        <location evidence="6">Cell membrane</location>
        <topology evidence="6">Multi-pass membrane protein</topology>
    </subcellularLocation>
    <subcellularLocation>
        <location evidence="1">Membrane</location>
        <topology evidence="1">Multi-pass membrane protein</topology>
    </subcellularLocation>
</comment>